<evidence type="ECO:0000313" key="4">
    <source>
        <dbReference type="Proteomes" id="UP000593626"/>
    </source>
</evidence>
<dbReference type="Proteomes" id="UP000593626">
    <property type="component" value="Chromosome"/>
</dbReference>
<reference evidence="3 4" key="1">
    <citation type="submission" date="2019-07" db="EMBL/GenBank/DDBJ databases">
        <title>Genome sequence of 2 isolates from Red Sea Mangroves.</title>
        <authorList>
            <person name="Sefrji F."/>
            <person name="Michoud G."/>
            <person name="Merlino G."/>
            <person name="Daffonchio D."/>
        </authorList>
    </citation>
    <scope>NUCLEOTIDE SEQUENCE [LARGE SCALE GENOMIC DNA]</scope>
    <source>
        <strain evidence="3 4">R1DC41</strain>
    </source>
</reference>
<keyword evidence="1 3" id="KW-0808">Transferase</keyword>
<name>A0A7S8HG89_9BACI</name>
<dbReference type="AlphaFoldDB" id="A0A7S8HG89"/>
<dbReference type="SUPFAM" id="SSF53756">
    <property type="entry name" value="UDP-Glycosyltransferase/glycogen phosphorylase"/>
    <property type="match status" value="1"/>
</dbReference>
<sequence length="331" mass="37579">MRLLFIGDLTGNTGPANVNKLLIKYLPKNTMFLVGKNRITRVFELFLKIRVADSVLFSGMSKINIIGLKLANLFGVKSAYLMHGCRRIEGELNHTYDHKSIETEDKVLDLTPKIICVSKHFMSWMKENYPQYERKITYVNNGVDWESLPVVSSEVKREQDTLMAVGGGLPLKNILTICKAIQLINQDEKMNLKLIVLGNRGKDLEEILSYSFVEYFPHVNHSEMPLYYQRAKLFVQNSKFETFGLASIEALINGCDLLLSNETGAKSIISGLETSDIIYNTLDVAEISSKIKSVLIKSNNKKLLNSIDHEETSVESSVKRIKAILYNRYEE</sequence>
<organism evidence="3 4">
    <name type="scientific">Mangrovibacillus cuniculi</name>
    <dbReference type="NCBI Taxonomy" id="2593652"/>
    <lineage>
        <taxon>Bacteria</taxon>
        <taxon>Bacillati</taxon>
        <taxon>Bacillota</taxon>
        <taxon>Bacilli</taxon>
        <taxon>Bacillales</taxon>
        <taxon>Bacillaceae</taxon>
        <taxon>Mangrovibacillus</taxon>
    </lineage>
</organism>
<dbReference type="EMBL" id="CP049742">
    <property type="protein sequence ID" value="QPC47648.1"/>
    <property type="molecule type" value="Genomic_DNA"/>
</dbReference>
<dbReference type="GO" id="GO:0016757">
    <property type="term" value="F:glycosyltransferase activity"/>
    <property type="evidence" value="ECO:0007669"/>
    <property type="project" value="InterPro"/>
</dbReference>
<evidence type="ECO:0000313" key="3">
    <source>
        <dbReference type="EMBL" id="QPC47648.1"/>
    </source>
</evidence>
<dbReference type="Gene3D" id="3.40.50.2000">
    <property type="entry name" value="Glycogen Phosphorylase B"/>
    <property type="match status" value="2"/>
</dbReference>
<dbReference type="RefSeq" id="WP_239672323.1">
    <property type="nucleotide sequence ID" value="NZ_CP049742.1"/>
</dbReference>
<evidence type="ECO:0000259" key="2">
    <source>
        <dbReference type="Pfam" id="PF00534"/>
    </source>
</evidence>
<evidence type="ECO:0000256" key="1">
    <source>
        <dbReference type="ARBA" id="ARBA00022679"/>
    </source>
</evidence>
<dbReference type="CDD" id="cd03801">
    <property type="entry name" value="GT4_PimA-like"/>
    <property type="match status" value="1"/>
</dbReference>
<dbReference type="KEGG" id="mcui:G8O30_12135"/>
<dbReference type="Pfam" id="PF00534">
    <property type="entry name" value="Glycos_transf_1"/>
    <property type="match status" value="1"/>
</dbReference>
<dbReference type="GO" id="GO:0009103">
    <property type="term" value="P:lipopolysaccharide biosynthetic process"/>
    <property type="evidence" value="ECO:0007669"/>
    <property type="project" value="TreeGrafter"/>
</dbReference>
<gene>
    <name evidence="3" type="ORF">G8O30_12135</name>
</gene>
<keyword evidence="4" id="KW-1185">Reference proteome</keyword>
<protein>
    <submittedName>
        <fullName evidence="3">Glycosyltransferase family 4 protein</fullName>
    </submittedName>
</protein>
<feature type="domain" description="Glycosyl transferase family 1" evidence="2">
    <location>
        <begin position="156"/>
        <end position="298"/>
    </location>
</feature>
<dbReference type="PANTHER" id="PTHR46401:SF2">
    <property type="entry name" value="GLYCOSYLTRANSFERASE WBBK-RELATED"/>
    <property type="match status" value="1"/>
</dbReference>
<proteinExistence type="predicted"/>
<accession>A0A7S8HG89</accession>
<dbReference type="PANTHER" id="PTHR46401">
    <property type="entry name" value="GLYCOSYLTRANSFERASE WBBK-RELATED"/>
    <property type="match status" value="1"/>
</dbReference>
<dbReference type="InterPro" id="IPR001296">
    <property type="entry name" value="Glyco_trans_1"/>
</dbReference>